<comment type="caution">
    <text evidence="1">The sequence shown here is derived from an EMBL/GenBank/DDBJ whole genome shotgun (WGS) entry which is preliminary data.</text>
</comment>
<evidence type="ECO:0000313" key="2">
    <source>
        <dbReference type="Proteomes" id="UP001526337"/>
    </source>
</evidence>
<protein>
    <submittedName>
        <fullName evidence="1">Uncharacterized protein</fullName>
    </submittedName>
</protein>
<organism evidence="1 2">
    <name type="scientific">Gluconacetobacter entanii</name>
    <dbReference type="NCBI Taxonomy" id="108528"/>
    <lineage>
        <taxon>Bacteria</taxon>
        <taxon>Pseudomonadati</taxon>
        <taxon>Pseudomonadota</taxon>
        <taxon>Alphaproteobacteria</taxon>
        <taxon>Acetobacterales</taxon>
        <taxon>Acetobacteraceae</taxon>
        <taxon>Gluconacetobacter</taxon>
    </lineage>
</organism>
<sequence>MDRRGIGLMLMIERAKDRKQPKPPDAALFDDPTQFACDMLKALGPQALQVATTRAGYFLSTGDFRRAIAWVRVRRILRGWLDTTPRGDGLH</sequence>
<dbReference type="EMBL" id="JANGSQ010000102">
    <property type="protein sequence ID" value="MCW4590759.1"/>
    <property type="molecule type" value="Genomic_DNA"/>
</dbReference>
<proteinExistence type="predicted"/>
<gene>
    <name evidence="1" type="ORF">NO263_09210</name>
</gene>
<keyword evidence="2" id="KW-1185">Reference proteome</keyword>
<dbReference type="Proteomes" id="UP001526337">
    <property type="component" value="Unassembled WGS sequence"/>
</dbReference>
<name>A0ABT3K5R1_9PROT</name>
<dbReference type="RefSeq" id="WP_146220685.1">
    <property type="nucleotide sequence ID" value="NZ_JABJWD010000047.1"/>
</dbReference>
<evidence type="ECO:0000313" key="1">
    <source>
        <dbReference type="EMBL" id="MCW4590759.1"/>
    </source>
</evidence>
<accession>A0ABT3K5R1</accession>
<reference evidence="1 2" key="1">
    <citation type="submission" date="2022-07" db="EMBL/GenBank/DDBJ databases">
        <title>Genome stability of Gluconacetobacter entanii AV429.</title>
        <authorList>
            <person name="Trcek J."/>
            <person name="Cepec E."/>
        </authorList>
    </citation>
    <scope>NUCLEOTIDE SEQUENCE [LARGE SCALE GENOMIC DNA]</scope>
    <source>
        <strain evidence="1 2">AV429_2022</strain>
    </source>
</reference>